<sequence>MIDPNYYGLVDLGIVVVAVVGFAIWQLVSINREIARDKSARDASGSEERARHAVGEHREDDR</sequence>
<organism evidence="3 4">
    <name type="scientific">Sphingomonas japonica</name>
    <dbReference type="NCBI Taxonomy" id="511662"/>
    <lineage>
        <taxon>Bacteria</taxon>
        <taxon>Pseudomonadati</taxon>
        <taxon>Pseudomonadota</taxon>
        <taxon>Alphaproteobacteria</taxon>
        <taxon>Sphingomonadales</taxon>
        <taxon>Sphingomonadaceae</taxon>
        <taxon>Sphingomonas</taxon>
    </lineage>
</organism>
<evidence type="ECO:0000313" key="3">
    <source>
        <dbReference type="EMBL" id="NIJ24443.1"/>
    </source>
</evidence>
<keyword evidence="2" id="KW-0472">Membrane</keyword>
<dbReference type="RefSeq" id="WP_140046804.1">
    <property type="nucleotide sequence ID" value="NZ_BAAAEV010000001.1"/>
</dbReference>
<reference evidence="3 4" key="1">
    <citation type="submission" date="2020-03" db="EMBL/GenBank/DDBJ databases">
        <title>Genomic Encyclopedia of Type Strains, Phase IV (KMG-IV): sequencing the most valuable type-strain genomes for metagenomic binning, comparative biology and taxonomic classification.</title>
        <authorList>
            <person name="Goeker M."/>
        </authorList>
    </citation>
    <scope>NUCLEOTIDE SEQUENCE [LARGE SCALE GENOMIC DNA]</scope>
    <source>
        <strain evidence="3 4">DSM 22753</strain>
    </source>
</reference>
<keyword evidence="4" id="KW-1185">Reference proteome</keyword>
<keyword evidence="2" id="KW-0812">Transmembrane</keyword>
<accession>A0ABX0U1K8</accession>
<keyword evidence="2" id="KW-1133">Transmembrane helix</keyword>
<protein>
    <submittedName>
        <fullName evidence="3">Uncharacterized protein</fullName>
    </submittedName>
</protein>
<name>A0ABX0U1K8_9SPHN</name>
<evidence type="ECO:0000313" key="4">
    <source>
        <dbReference type="Proteomes" id="UP000788153"/>
    </source>
</evidence>
<gene>
    <name evidence="3" type="ORF">FHT01_001985</name>
</gene>
<proteinExistence type="predicted"/>
<feature type="transmembrane region" description="Helical" evidence="2">
    <location>
        <begin position="6"/>
        <end position="28"/>
    </location>
</feature>
<dbReference type="Proteomes" id="UP000788153">
    <property type="component" value="Unassembled WGS sequence"/>
</dbReference>
<evidence type="ECO:0000256" key="1">
    <source>
        <dbReference type="SAM" id="MobiDB-lite"/>
    </source>
</evidence>
<dbReference type="EMBL" id="JAASQP010000001">
    <property type="protein sequence ID" value="NIJ24443.1"/>
    <property type="molecule type" value="Genomic_DNA"/>
</dbReference>
<feature type="region of interest" description="Disordered" evidence="1">
    <location>
        <begin position="37"/>
        <end position="62"/>
    </location>
</feature>
<comment type="caution">
    <text evidence="3">The sequence shown here is derived from an EMBL/GenBank/DDBJ whole genome shotgun (WGS) entry which is preliminary data.</text>
</comment>
<evidence type="ECO:0000256" key="2">
    <source>
        <dbReference type="SAM" id="Phobius"/>
    </source>
</evidence>